<dbReference type="Proteomes" id="UP001164539">
    <property type="component" value="Chromosome 14"/>
</dbReference>
<sequence length="347" mass="38445">MGMALFSKAAVAKGMNPFVFVVYRQAFATIALSPFAFFLESQKTSPLSYHLLCKIFLVSLIGLTLSLNLYYVAINYTTATFAAATTNTIPAITFVLASFLRIERISITQLHGIAKVLGSVLSVSGALVFAFFKGPPLKFINWYPEIQKQLSDLSSTSTHSSIGEWIKGALIMISANTAWSLWLVLQGSIIKQYPAKIRLTSLQCFFSCIQSAFWAVAAERKPSAWKLGWDIHLLSVAYCGVIVNGIAYWLQLWVIEKKGPVFTATFTPFALIITALFSAFLWKETLYWGSVCGAVLLVSGLYSVLWGKNREEVMIKSVRGNNNIDEENPEIKEEITSESTTTNHLTV</sequence>
<proteinExistence type="predicted"/>
<gene>
    <name evidence="1" type="ORF">OWV82_024270</name>
</gene>
<dbReference type="EMBL" id="CM051407">
    <property type="protein sequence ID" value="KAJ4700959.1"/>
    <property type="molecule type" value="Genomic_DNA"/>
</dbReference>
<evidence type="ECO:0000313" key="2">
    <source>
        <dbReference type="Proteomes" id="UP001164539"/>
    </source>
</evidence>
<name>A0ACC1WPV2_MELAZ</name>
<comment type="caution">
    <text evidence="1">The sequence shown here is derived from an EMBL/GenBank/DDBJ whole genome shotgun (WGS) entry which is preliminary data.</text>
</comment>
<organism evidence="1 2">
    <name type="scientific">Melia azedarach</name>
    <name type="common">Chinaberry tree</name>
    <dbReference type="NCBI Taxonomy" id="155640"/>
    <lineage>
        <taxon>Eukaryota</taxon>
        <taxon>Viridiplantae</taxon>
        <taxon>Streptophyta</taxon>
        <taxon>Embryophyta</taxon>
        <taxon>Tracheophyta</taxon>
        <taxon>Spermatophyta</taxon>
        <taxon>Magnoliopsida</taxon>
        <taxon>eudicotyledons</taxon>
        <taxon>Gunneridae</taxon>
        <taxon>Pentapetalae</taxon>
        <taxon>rosids</taxon>
        <taxon>malvids</taxon>
        <taxon>Sapindales</taxon>
        <taxon>Meliaceae</taxon>
        <taxon>Melia</taxon>
    </lineage>
</organism>
<reference evidence="1 2" key="1">
    <citation type="journal article" date="2023" name="Science">
        <title>Complex scaffold remodeling in plant triterpene biosynthesis.</title>
        <authorList>
            <person name="De La Pena R."/>
            <person name="Hodgson H."/>
            <person name="Liu J.C."/>
            <person name="Stephenson M.J."/>
            <person name="Martin A.C."/>
            <person name="Owen C."/>
            <person name="Harkess A."/>
            <person name="Leebens-Mack J."/>
            <person name="Jimenez L.E."/>
            <person name="Osbourn A."/>
            <person name="Sattely E.S."/>
        </authorList>
    </citation>
    <scope>NUCLEOTIDE SEQUENCE [LARGE SCALE GENOMIC DNA]</scope>
    <source>
        <strain evidence="2">cv. JPN11</strain>
        <tissue evidence="1">Leaf</tissue>
    </source>
</reference>
<accession>A0ACC1WPV2</accession>
<keyword evidence="2" id="KW-1185">Reference proteome</keyword>
<protein>
    <submittedName>
        <fullName evidence="1">WAT1-related protein</fullName>
    </submittedName>
</protein>
<evidence type="ECO:0000313" key="1">
    <source>
        <dbReference type="EMBL" id="KAJ4700959.1"/>
    </source>
</evidence>